<feature type="transmembrane region" description="Helical" evidence="1">
    <location>
        <begin position="231"/>
        <end position="254"/>
    </location>
</feature>
<keyword evidence="1" id="KW-0812">Transmembrane</keyword>
<feature type="transmembrane region" description="Helical" evidence="1">
    <location>
        <begin position="360"/>
        <end position="379"/>
    </location>
</feature>
<feature type="transmembrane region" description="Helical" evidence="1">
    <location>
        <begin position="275"/>
        <end position="294"/>
    </location>
</feature>
<evidence type="ECO:0000256" key="1">
    <source>
        <dbReference type="SAM" id="Phobius"/>
    </source>
</evidence>
<feature type="transmembrane region" description="Helical" evidence="1">
    <location>
        <begin position="140"/>
        <end position="157"/>
    </location>
</feature>
<dbReference type="PANTHER" id="PTHR36840:SF1">
    <property type="entry name" value="BLL5714 PROTEIN"/>
    <property type="match status" value="1"/>
</dbReference>
<feature type="transmembrane region" description="Helical" evidence="1">
    <location>
        <begin position="205"/>
        <end position="225"/>
    </location>
</feature>
<dbReference type="Pfam" id="PF06772">
    <property type="entry name" value="LtrA"/>
    <property type="match status" value="1"/>
</dbReference>
<sequence length="388" mass="42623">MRAKRNLLRSESEVKVTNVELFFDLVFVFAVTQLSHNLLEHFSPGGVLQTGLIFLAVWWVWIYTTWCTNWLNPDLTAVRIMLFALMLAGLVLTTSIPKAFGPLGLVFACTYAGMQVGRSLFMMWSLRAHSPENYRNFQRITAWCAVSAMFWISGGFAEGNTRFALWLIAIAIEYVSPALGFRFPGLGRSSTEDWNVSGEHLAERVGLFIIIALGESILVTGATAAKAPASVATWGAFFFAFLASVAMWWIYFNVGAERAAHSIEHSDDPGRIARTAYTYIPLLMIAGIIVAAVGDELVLAHPTGHVDGKTAICLLVAPALFLVGTLLFKRVTWGRFPLSHLVGLALLVVAAPFYGAFEPWVYSGITSLILCIVAAWETFSAAEPSRKT</sequence>
<dbReference type="OrthoDB" id="5520804at2"/>
<keyword evidence="1" id="KW-1133">Transmembrane helix</keyword>
<dbReference type="RefSeq" id="WP_096356746.1">
    <property type="nucleotide sequence ID" value="NZ_AP014946.1"/>
</dbReference>
<feature type="transmembrane region" description="Helical" evidence="1">
    <location>
        <begin position="163"/>
        <end position="184"/>
    </location>
</feature>
<dbReference type="Proteomes" id="UP000236884">
    <property type="component" value="Chromosome"/>
</dbReference>
<keyword evidence="1" id="KW-0472">Membrane</keyword>
<dbReference type="InterPro" id="IPR010640">
    <property type="entry name" value="Low_temperature_requirement_A"/>
</dbReference>
<evidence type="ECO:0000313" key="2">
    <source>
        <dbReference type="EMBL" id="BAT60495.1"/>
    </source>
</evidence>
<keyword evidence="3" id="KW-1185">Reference proteome</keyword>
<feature type="transmembrane region" description="Helical" evidence="1">
    <location>
        <begin position="76"/>
        <end position="93"/>
    </location>
</feature>
<feature type="transmembrane region" description="Helical" evidence="1">
    <location>
        <begin position="45"/>
        <end position="64"/>
    </location>
</feature>
<organism evidence="2 3">
    <name type="scientific">Variibacter gotjawalensis</name>
    <dbReference type="NCBI Taxonomy" id="1333996"/>
    <lineage>
        <taxon>Bacteria</taxon>
        <taxon>Pseudomonadati</taxon>
        <taxon>Pseudomonadota</taxon>
        <taxon>Alphaproteobacteria</taxon>
        <taxon>Hyphomicrobiales</taxon>
        <taxon>Nitrobacteraceae</taxon>
        <taxon>Variibacter</taxon>
    </lineage>
</organism>
<reference evidence="2 3" key="1">
    <citation type="submission" date="2015-08" db="EMBL/GenBank/DDBJ databases">
        <title>Investigation of the bacterial diversity of lava forest soil.</title>
        <authorList>
            <person name="Lee J.S."/>
        </authorList>
    </citation>
    <scope>NUCLEOTIDE SEQUENCE [LARGE SCALE GENOMIC DNA]</scope>
    <source>
        <strain evidence="2 3">GJW-30</strain>
    </source>
</reference>
<dbReference type="KEGG" id="vgo:GJW-30_1_03039"/>
<accession>A0A0S3PX55</accession>
<dbReference type="AlphaFoldDB" id="A0A0S3PX55"/>
<feature type="transmembrane region" description="Helical" evidence="1">
    <location>
        <begin position="335"/>
        <end position="354"/>
    </location>
</feature>
<feature type="transmembrane region" description="Helical" evidence="1">
    <location>
        <begin position="99"/>
        <end position="120"/>
    </location>
</feature>
<dbReference type="PANTHER" id="PTHR36840">
    <property type="entry name" value="BLL5714 PROTEIN"/>
    <property type="match status" value="1"/>
</dbReference>
<protein>
    <submittedName>
        <fullName evidence="2">Bacterial low temperature requirement A protein LtrA</fullName>
    </submittedName>
</protein>
<feature type="transmembrane region" description="Helical" evidence="1">
    <location>
        <begin position="306"/>
        <end position="328"/>
    </location>
</feature>
<gene>
    <name evidence="2" type="ORF">GJW-30_1_03039</name>
</gene>
<evidence type="ECO:0000313" key="3">
    <source>
        <dbReference type="Proteomes" id="UP000236884"/>
    </source>
</evidence>
<feature type="transmembrane region" description="Helical" evidence="1">
    <location>
        <begin position="21"/>
        <end position="39"/>
    </location>
</feature>
<name>A0A0S3PX55_9BRAD</name>
<proteinExistence type="predicted"/>
<dbReference type="EMBL" id="AP014946">
    <property type="protein sequence ID" value="BAT60495.1"/>
    <property type="molecule type" value="Genomic_DNA"/>
</dbReference>